<dbReference type="GO" id="GO:0030170">
    <property type="term" value="F:pyridoxal phosphate binding"/>
    <property type="evidence" value="ECO:0007669"/>
    <property type="project" value="TreeGrafter"/>
</dbReference>
<dbReference type="PANTHER" id="PTHR45229:SF3">
    <property type="entry name" value="BIODEGRADATIVE ARGININE DECARBOXYLASE"/>
    <property type="match status" value="1"/>
</dbReference>
<dbReference type="GO" id="GO:0005829">
    <property type="term" value="C:cytosol"/>
    <property type="evidence" value="ECO:0007669"/>
    <property type="project" value="TreeGrafter"/>
</dbReference>
<evidence type="ECO:0000313" key="2">
    <source>
        <dbReference type="EMBL" id="VAW61409.1"/>
    </source>
</evidence>
<evidence type="ECO:0000259" key="1">
    <source>
        <dbReference type="Pfam" id="PF01276"/>
    </source>
</evidence>
<dbReference type="InterPro" id="IPR015421">
    <property type="entry name" value="PyrdxlP-dep_Trfase_major"/>
</dbReference>
<dbReference type="EMBL" id="UOFI01000010">
    <property type="protein sequence ID" value="VAW61409.1"/>
    <property type="molecule type" value="Genomic_DNA"/>
</dbReference>
<dbReference type="AlphaFoldDB" id="A0A3B0XIC2"/>
<dbReference type="InterPro" id="IPR000310">
    <property type="entry name" value="Orn/Lys/Arg_deCO2ase_major_dom"/>
</dbReference>
<dbReference type="InterPro" id="IPR015424">
    <property type="entry name" value="PyrdxlP-dep_Trfase"/>
</dbReference>
<gene>
    <name evidence="2" type="ORF">MNBD_GAMMA09-757</name>
</gene>
<proteinExistence type="predicted"/>
<dbReference type="Gene3D" id="3.90.100.10">
    <property type="entry name" value="Orn/Lys/Arg decarboxylase, C-terminal domain"/>
    <property type="match status" value="1"/>
</dbReference>
<dbReference type="SUPFAM" id="SSF53383">
    <property type="entry name" value="PLP-dependent transferases"/>
    <property type="match status" value="1"/>
</dbReference>
<dbReference type="Gene3D" id="3.40.640.10">
    <property type="entry name" value="Type I PLP-dependent aspartate aminotransferase-like (Major domain)"/>
    <property type="match status" value="1"/>
</dbReference>
<dbReference type="PANTHER" id="PTHR45229">
    <property type="entry name" value="CONSTITUTIVE ORNITHINE DECARBOXYLASE"/>
    <property type="match status" value="1"/>
</dbReference>
<dbReference type="GO" id="GO:0008792">
    <property type="term" value="F:arginine decarboxylase activity"/>
    <property type="evidence" value="ECO:0007669"/>
    <property type="project" value="TreeGrafter"/>
</dbReference>
<feature type="domain" description="Orn/Lys/Arg decarboxylases family 1 pyridoxal-P attachment site" evidence="1">
    <location>
        <begin position="278"/>
        <end position="504"/>
    </location>
</feature>
<dbReference type="InterPro" id="IPR011193">
    <property type="entry name" value="Orn/lys/arg_de-COase"/>
</dbReference>
<dbReference type="Pfam" id="PF01276">
    <property type="entry name" value="OKR_DC_1"/>
    <property type="match status" value="2"/>
</dbReference>
<accession>A0A3B0XIC2</accession>
<name>A0A3B0XIC2_9ZZZZ</name>
<sequence length="878" mass="102143">MTYKAPIFDLESHRLDLWKTLYQTSETEDIQQINNELETIFKIEYYWAYPGYETLFQLREYIKNEDRSAFRLLCGNLLNSLINKTYRAREFIPFQTNLNNLDKPQSNLLASNYSDKEKNKTLKPYFEVLIIHPAPHEYELLYRNSLANYITFHDQSLYDILFVDNYYDAIIAILSNPTIQACIYIDNFKIKSDRACVFEEEFSPFLQGIENSTDQQSILLKKHISHLRPDLDNYYICEDYATELQLETFDRIIYTQSPNFFADIHHHILSGIEQRFSTPFFDALRSYAKRPKGAFHALPISQGQSIQSSYWIRDVADFYGEGIFSAETSSTLGGMDSIMDPKGSISQAQNKASDLFQSKSSYFVTNGTTTANKIVMQANLHPDDIVLVSSDCHKSIPYSVLLSGAKPIFLETYPLNQYDLYGCVTLNRIKQVLLDLKKQKQLHRVKQITLTNSTFDGIIYDVKRYMMDILAIKPDIIFHWDEAWFSFGYFNPLFRGKTAMSAANALSSMLKSDEYRHIYEQWEQKSDIDDDDFLLNNDLYPDPKQFKIRVYATHSVHKTLTAFRQASMLHTHDCEFSEDDFYEAYRTHTSTSPNYQIIASLDFARRQMSLEGYELVKNSLLLAWQLRQKIQNSEHLNRYFKVLGDRQMIPSEYLDTTETDKQHTMHYPDLYRTFRKQVFSVDPTRITLDISATGIDGPNFRQMLMTQYDIQVNKTSKNTILIIINIGVDKHSIQYLIESLCHIASKLKNNSKAVEQNTNIINLPLTRNYHKKFVAVQSHKNNNFQAVEIRNAYYAGLKSENIEYVPLSTELIQQVMNDKQLVCAGFITPYPPGFPIIVPGQLITYDIFIYLKNIQIKEIHGYHAKKGLKIFTADFLQD</sequence>
<protein>
    <submittedName>
        <fullName evidence="2">Arginine/lysine/ornithine decarboxylase</fullName>
    </submittedName>
</protein>
<feature type="domain" description="Orn/Lys/Arg decarboxylases family 1 pyridoxal-P attachment site" evidence="1">
    <location>
        <begin position="549"/>
        <end position="731"/>
    </location>
</feature>
<dbReference type="GO" id="GO:0006527">
    <property type="term" value="P:L-arginine catabolic process"/>
    <property type="evidence" value="ECO:0007669"/>
    <property type="project" value="TreeGrafter"/>
</dbReference>
<reference evidence="2" key="1">
    <citation type="submission" date="2018-06" db="EMBL/GenBank/DDBJ databases">
        <authorList>
            <person name="Zhirakovskaya E."/>
        </authorList>
    </citation>
    <scope>NUCLEOTIDE SEQUENCE</scope>
</reference>
<organism evidence="2">
    <name type="scientific">hydrothermal vent metagenome</name>
    <dbReference type="NCBI Taxonomy" id="652676"/>
    <lineage>
        <taxon>unclassified sequences</taxon>
        <taxon>metagenomes</taxon>
        <taxon>ecological metagenomes</taxon>
    </lineage>
</organism>